<proteinExistence type="predicted"/>
<accession>A0A2U3NW96</accession>
<name>A0A2U3NW96_9MYCO</name>
<evidence type="ECO:0000313" key="1">
    <source>
        <dbReference type="EMBL" id="SPM35789.1"/>
    </source>
</evidence>
<evidence type="ECO:0000313" key="2">
    <source>
        <dbReference type="Proteomes" id="UP000240988"/>
    </source>
</evidence>
<organism evidence="1 2">
    <name type="scientific">Mycobacterium rhizamassiliense</name>
    <dbReference type="NCBI Taxonomy" id="1841860"/>
    <lineage>
        <taxon>Bacteria</taxon>
        <taxon>Bacillati</taxon>
        <taxon>Actinomycetota</taxon>
        <taxon>Actinomycetes</taxon>
        <taxon>Mycobacteriales</taxon>
        <taxon>Mycobacteriaceae</taxon>
        <taxon>Mycobacterium</taxon>
    </lineage>
</organism>
<dbReference type="Proteomes" id="UP000240988">
    <property type="component" value="Unassembled WGS sequence"/>
</dbReference>
<reference evidence="1 2" key="1">
    <citation type="submission" date="2017-01" db="EMBL/GenBank/DDBJ databases">
        <authorList>
            <consortium name="Urmite Genomes"/>
        </authorList>
    </citation>
    <scope>NUCLEOTIDE SEQUENCE [LARGE SCALE GENOMIC DNA]</scope>
    <source>
        <strain evidence="1 2">AB57</strain>
    </source>
</reference>
<keyword evidence="2" id="KW-1185">Reference proteome</keyword>
<dbReference type="EMBL" id="FUFA01000004">
    <property type="protein sequence ID" value="SPM35789.1"/>
    <property type="molecule type" value="Genomic_DNA"/>
</dbReference>
<dbReference type="AlphaFoldDB" id="A0A2U3NW96"/>
<sequence length="121" mass="13917">VTITQVAEHCGIDRTEVYKILPNLDIRRVGVRGGVTPLGRLIRIERGSLLRLRGEPEPAPPELPRWVTMQQAAEYYQVSPTLIRRIIAHEQLDARRIGTSRNIRIDRESLLQLGRFKTWTP</sequence>
<feature type="non-terminal residue" evidence="1">
    <location>
        <position position="1"/>
    </location>
</feature>
<protein>
    <submittedName>
        <fullName evidence="1">Uncharacterized protein</fullName>
    </submittedName>
</protein>
<gene>
    <name evidence="1" type="ORF">MRAB57_3619</name>
</gene>